<keyword evidence="3" id="KW-1185">Reference proteome</keyword>
<evidence type="ECO:0000313" key="2">
    <source>
        <dbReference type="EMBL" id="CAG8546082.1"/>
    </source>
</evidence>
<reference evidence="2" key="1">
    <citation type="submission" date="2021-06" db="EMBL/GenBank/DDBJ databases">
        <authorList>
            <person name="Kallberg Y."/>
            <person name="Tangrot J."/>
            <person name="Rosling A."/>
        </authorList>
    </citation>
    <scope>NUCLEOTIDE SEQUENCE</scope>
    <source>
        <strain evidence="2">MT106</strain>
    </source>
</reference>
<accession>A0A9N9FN97</accession>
<feature type="compositionally biased region" description="Polar residues" evidence="1">
    <location>
        <begin position="78"/>
        <end position="109"/>
    </location>
</feature>
<organism evidence="2 3">
    <name type="scientific">Ambispora gerdemannii</name>
    <dbReference type="NCBI Taxonomy" id="144530"/>
    <lineage>
        <taxon>Eukaryota</taxon>
        <taxon>Fungi</taxon>
        <taxon>Fungi incertae sedis</taxon>
        <taxon>Mucoromycota</taxon>
        <taxon>Glomeromycotina</taxon>
        <taxon>Glomeromycetes</taxon>
        <taxon>Archaeosporales</taxon>
        <taxon>Ambisporaceae</taxon>
        <taxon>Ambispora</taxon>
    </lineage>
</organism>
<feature type="region of interest" description="Disordered" evidence="1">
    <location>
        <begin position="75"/>
        <end position="180"/>
    </location>
</feature>
<comment type="caution">
    <text evidence="2">The sequence shown here is derived from an EMBL/GenBank/DDBJ whole genome shotgun (WGS) entry which is preliminary data.</text>
</comment>
<sequence length="239" mass="26801">MGSNVENSLYDFYHHPSSFIVPPTSPEAFGVKVIPRQYPLSFTHERGISSTEEASESPDKQKIVRFRDKLVEEDETETFFQSISPESASSRPIRTPSALFNESILAQTTPKKRTPSSRVTPNTSFSATSSSSSLSDNPSPIGLRNLTTPSFLRTPPSMYHTSYSQQSSSSSSMRDNTFANLKRPSQLSLSRFDEKIKLKENPSIMTNFDPDKDKKLYGQAVGIYKSFSRNIDDDSYIIQ</sequence>
<gene>
    <name evidence="2" type="ORF">AGERDE_LOCUS6427</name>
</gene>
<proteinExistence type="predicted"/>
<name>A0A9N9FN97_9GLOM</name>
<evidence type="ECO:0000256" key="1">
    <source>
        <dbReference type="SAM" id="MobiDB-lite"/>
    </source>
</evidence>
<dbReference type="AlphaFoldDB" id="A0A9N9FN97"/>
<protein>
    <submittedName>
        <fullName evidence="2">8915_t:CDS:1</fullName>
    </submittedName>
</protein>
<feature type="compositionally biased region" description="Low complexity" evidence="1">
    <location>
        <begin position="162"/>
        <end position="172"/>
    </location>
</feature>
<feature type="compositionally biased region" description="Low complexity" evidence="1">
    <location>
        <begin position="124"/>
        <end position="139"/>
    </location>
</feature>
<dbReference type="EMBL" id="CAJVPL010001000">
    <property type="protein sequence ID" value="CAG8546082.1"/>
    <property type="molecule type" value="Genomic_DNA"/>
</dbReference>
<evidence type="ECO:0000313" key="3">
    <source>
        <dbReference type="Proteomes" id="UP000789831"/>
    </source>
</evidence>
<dbReference type="Proteomes" id="UP000789831">
    <property type="component" value="Unassembled WGS sequence"/>
</dbReference>
<dbReference type="OrthoDB" id="2333362at2759"/>